<evidence type="ECO:0000256" key="1">
    <source>
        <dbReference type="ARBA" id="ARBA00006962"/>
    </source>
</evidence>
<reference evidence="6 7" key="1">
    <citation type="submission" date="2024-09" db="EMBL/GenBank/DDBJ databases">
        <authorList>
            <person name="Sun Q."/>
            <person name="Mori K."/>
        </authorList>
    </citation>
    <scope>NUCLEOTIDE SEQUENCE [LARGE SCALE GENOMIC DNA]</scope>
    <source>
        <strain evidence="6 7">JCM 3331</strain>
    </source>
</reference>
<keyword evidence="2" id="KW-0328">Glycosyltransferase</keyword>
<keyword evidence="7" id="KW-1185">Reference proteome</keyword>
<accession>A0ABV5R545</accession>
<comment type="similarity">
    <text evidence="1">Belongs to the glycosyltransferase 28 family.</text>
</comment>
<dbReference type="InterPro" id="IPR035595">
    <property type="entry name" value="UDP_glycos_trans_CS"/>
</dbReference>
<proteinExistence type="inferred from homology"/>
<dbReference type="InterPro" id="IPR050426">
    <property type="entry name" value="Glycosyltransferase_28"/>
</dbReference>
<feature type="domain" description="Erythromycin biosynthesis protein CIII-like N-terminal" evidence="5">
    <location>
        <begin position="81"/>
        <end position="201"/>
    </location>
</feature>
<evidence type="ECO:0000259" key="5">
    <source>
        <dbReference type="Pfam" id="PF21036"/>
    </source>
</evidence>
<protein>
    <submittedName>
        <fullName evidence="6">Glycosyltransferase</fullName>
    </submittedName>
</protein>
<dbReference type="Gene3D" id="3.40.50.2000">
    <property type="entry name" value="Glycogen Phosphorylase B"/>
    <property type="match status" value="2"/>
</dbReference>
<dbReference type="Proteomes" id="UP001589710">
    <property type="component" value="Unassembled WGS sequence"/>
</dbReference>
<organism evidence="6 7">
    <name type="scientific">Streptomyces yanii</name>
    <dbReference type="NCBI Taxonomy" id="78510"/>
    <lineage>
        <taxon>Bacteria</taxon>
        <taxon>Bacillati</taxon>
        <taxon>Actinomycetota</taxon>
        <taxon>Actinomycetes</taxon>
        <taxon>Kitasatosporales</taxon>
        <taxon>Streptomycetaceae</taxon>
        <taxon>Streptomyces</taxon>
    </lineage>
</organism>
<evidence type="ECO:0000313" key="7">
    <source>
        <dbReference type="Proteomes" id="UP001589710"/>
    </source>
</evidence>
<dbReference type="Pfam" id="PF06722">
    <property type="entry name" value="EryCIII-like_C"/>
    <property type="match status" value="1"/>
</dbReference>
<evidence type="ECO:0000256" key="3">
    <source>
        <dbReference type="ARBA" id="ARBA00022679"/>
    </source>
</evidence>
<dbReference type="InterPro" id="IPR048284">
    <property type="entry name" value="EryCIII-like_N"/>
</dbReference>
<dbReference type="InterPro" id="IPR010610">
    <property type="entry name" value="EryCIII-like_C"/>
</dbReference>
<feature type="domain" description="Erythromycin biosynthesis protein CIII-like C-terminal" evidence="4">
    <location>
        <begin position="227"/>
        <end position="378"/>
    </location>
</feature>
<evidence type="ECO:0000259" key="4">
    <source>
        <dbReference type="Pfam" id="PF06722"/>
    </source>
</evidence>
<dbReference type="RefSeq" id="WP_345509800.1">
    <property type="nucleotide sequence ID" value="NZ_BAAAXD010000004.1"/>
</dbReference>
<name>A0ABV5R545_9ACTN</name>
<dbReference type="SUPFAM" id="SSF53756">
    <property type="entry name" value="UDP-Glycosyltransferase/glycogen phosphorylase"/>
    <property type="match status" value="1"/>
</dbReference>
<evidence type="ECO:0000313" key="6">
    <source>
        <dbReference type="EMBL" id="MFB9572963.1"/>
    </source>
</evidence>
<dbReference type="EMBL" id="JBHMCG010000052">
    <property type="protein sequence ID" value="MFB9572963.1"/>
    <property type="molecule type" value="Genomic_DNA"/>
</dbReference>
<dbReference type="PROSITE" id="PS00375">
    <property type="entry name" value="UDPGT"/>
    <property type="match status" value="1"/>
</dbReference>
<keyword evidence="3" id="KW-0808">Transferase</keyword>
<sequence>MRVLFSSTSGSGHFNPLVPFIDACAARGDDVLVVAPPKLEPLLAAREQPYRIGGEPPETELVPLMMRVLGLPADEGVSLMTREVFGRLCTTAMLPTLEELCREWRPDLVLHEMYELASVVAAEHHGVPHAQVAVSAAQFAESTDELLRPVLDSYGAGIAERLRASPYLTRLPTSLDPSPYAVTRRYHQPPAPDALPDWWHSSEDPLVYVTLGTEVGGMPNASALYRTVLASVSELPARVLLTTGPLTEVSDFGAIPRNVHVEKWVPQADVLGSASLVLCHGGSGTVYGALAAGVPLVCVPLFADQPTNAGLVTGAGAGLTVTADAPGQETAGFGPDGVARLRSAVERVLKEPSYRASAARLAAEMSATPTAGELLGSLGAVPAPGLR</sequence>
<dbReference type="InterPro" id="IPR002213">
    <property type="entry name" value="UDP_glucos_trans"/>
</dbReference>
<evidence type="ECO:0000256" key="2">
    <source>
        <dbReference type="ARBA" id="ARBA00022676"/>
    </source>
</evidence>
<dbReference type="CDD" id="cd03784">
    <property type="entry name" value="GT1_Gtf-like"/>
    <property type="match status" value="1"/>
</dbReference>
<dbReference type="PANTHER" id="PTHR48050:SF13">
    <property type="entry name" value="STEROL 3-BETA-GLUCOSYLTRANSFERASE UGT80A2"/>
    <property type="match status" value="1"/>
</dbReference>
<comment type="caution">
    <text evidence="6">The sequence shown here is derived from an EMBL/GenBank/DDBJ whole genome shotgun (WGS) entry which is preliminary data.</text>
</comment>
<dbReference type="PANTHER" id="PTHR48050">
    <property type="entry name" value="STEROL 3-BETA-GLUCOSYLTRANSFERASE"/>
    <property type="match status" value="1"/>
</dbReference>
<gene>
    <name evidence="6" type="ORF">ACFFTL_11665</name>
</gene>
<dbReference type="Pfam" id="PF21036">
    <property type="entry name" value="EryCIII-like_N"/>
    <property type="match status" value="1"/>
</dbReference>